<protein>
    <submittedName>
        <fullName evidence="2">Uncharacterized protein</fullName>
    </submittedName>
</protein>
<gene>
    <name evidence="2" type="ORF">HYPSUDRAFT_55775</name>
</gene>
<dbReference type="AlphaFoldDB" id="A0A0D2MC11"/>
<dbReference type="EMBL" id="KN817562">
    <property type="protein sequence ID" value="KJA20973.1"/>
    <property type="molecule type" value="Genomic_DNA"/>
</dbReference>
<evidence type="ECO:0000256" key="1">
    <source>
        <dbReference type="SAM" id="MobiDB-lite"/>
    </source>
</evidence>
<feature type="compositionally biased region" description="Basic residues" evidence="1">
    <location>
        <begin position="134"/>
        <end position="147"/>
    </location>
</feature>
<proteinExistence type="predicted"/>
<evidence type="ECO:0000313" key="3">
    <source>
        <dbReference type="Proteomes" id="UP000054270"/>
    </source>
</evidence>
<sequence>MDFGDGGKFYDEMFNTIVRYVKAEFPDMLHFLTLEHDISKVLEEIELEQAQLRPTDKDMEPSADRLEELKISSLSVEHNTEENPEAALTTPLAPETMNTVQPSSSNAHFDNSMKLRMESALQVRSDSEVSQPKKPSKRARLKAWFKG</sequence>
<accession>A0A0D2MC11</accession>
<organism evidence="2 3">
    <name type="scientific">Hypholoma sublateritium (strain FD-334 SS-4)</name>
    <dbReference type="NCBI Taxonomy" id="945553"/>
    <lineage>
        <taxon>Eukaryota</taxon>
        <taxon>Fungi</taxon>
        <taxon>Dikarya</taxon>
        <taxon>Basidiomycota</taxon>
        <taxon>Agaricomycotina</taxon>
        <taxon>Agaricomycetes</taxon>
        <taxon>Agaricomycetidae</taxon>
        <taxon>Agaricales</taxon>
        <taxon>Agaricineae</taxon>
        <taxon>Strophariaceae</taxon>
        <taxon>Hypholoma</taxon>
    </lineage>
</organism>
<name>A0A0D2MC11_HYPSF</name>
<reference evidence="3" key="1">
    <citation type="submission" date="2014-04" db="EMBL/GenBank/DDBJ databases">
        <title>Evolutionary Origins and Diversification of the Mycorrhizal Mutualists.</title>
        <authorList>
            <consortium name="DOE Joint Genome Institute"/>
            <consortium name="Mycorrhizal Genomics Consortium"/>
            <person name="Kohler A."/>
            <person name="Kuo A."/>
            <person name="Nagy L.G."/>
            <person name="Floudas D."/>
            <person name="Copeland A."/>
            <person name="Barry K.W."/>
            <person name="Cichocki N."/>
            <person name="Veneault-Fourrey C."/>
            <person name="LaButti K."/>
            <person name="Lindquist E.A."/>
            <person name="Lipzen A."/>
            <person name="Lundell T."/>
            <person name="Morin E."/>
            <person name="Murat C."/>
            <person name="Riley R."/>
            <person name="Ohm R."/>
            <person name="Sun H."/>
            <person name="Tunlid A."/>
            <person name="Henrissat B."/>
            <person name="Grigoriev I.V."/>
            <person name="Hibbett D.S."/>
            <person name="Martin F."/>
        </authorList>
    </citation>
    <scope>NUCLEOTIDE SEQUENCE [LARGE SCALE GENOMIC DNA]</scope>
    <source>
        <strain evidence="3">FD-334 SS-4</strain>
    </source>
</reference>
<feature type="region of interest" description="Disordered" evidence="1">
    <location>
        <begin position="72"/>
        <end position="147"/>
    </location>
</feature>
<keyword evidence="3" id="KW-1185">Reference proteome</keyword>
<evidence type="ECO:0000313" key="2">
    <source>
        <dbReference type="EMBL" id="KJA20973.1"/>
    </source>
</evidence>
<feature type="compositionally biased region" description="Polar residues" evidence="1">
    <location>
        <begin position="96"/>
        <end position="109"/>
    </location>
</feature>
<dbReference type="Proteomes" id="UP000054270">
    <property type="component" value="Unassembled WGS sequence"/>
</dbReference>